<sequence length="166" mass="17225">MIVLGIDPGTANTGFGVVERRAARLVALDGGVVRTASTEAPERRLAAIHARVDELLEEYEPSVVALEDIYFGVNATSALAVGQARGVVMLAAGARGVPCHSYTPQQVKSAVCGSGRAAKDQVQRMVQGLLSLTDLPRPDHAADALAVAICHHNAAPLAGALARALR</sequence>
<comment type="function">
    <text evidence="13">The RuvA-RuvB-RuvC complex processes Holliday junction (HJ) DNA during genetic recombination and DNA repair. Endonuclease that resolves HJ intermediates. Cleaves cruciform DNA by making single-stranded nicks across the HJ at symmetrical positions within the homologous arms, yielding a 5'-phosphate and a 3'-hydroxyl group; requires a central core of homology in the junction. The consensus cleavage sequence is 5'-(A/T)TT(C/G)-3'. Cleavage occurs on the 3'-side of the TT dinucleotide at the point of strand exchange. HJ branch migration catalyzed by RuvA-RuvB allows RuvC to scan DNA until it finds its consensus sequence, where it cleaves and resolves the cruciform DNA.</text>
</comment>
<dbReference type="EC" id="3.1.21.10" evidence="13 14"/>
<dbReference type="InterPro" id="IPR036397">
    <property type="entry name" value="RNaseH_sf"/>
</dbReference>
<keyword evidence="8 13" id="KW-0460">Magnesium</keyword>
<evidence type="ECO:0000256" key="11">
    <source>
        <dbReference type="ARBA" id="ARBA00023204"/>
    </source>
</evidence>
<evidence type="ECO:0000256" key="13">
    <source>
        <dbReference type="HAMAP-Rule" id="MF_00034"/>
    </source>
</evidence>
<comment type="cofactor">
    <cofactor evidence="13">
        <name>Mg(2+)</name>
        <dbReference type="ChEBI" id="CHEBI:18420"/>
    </cofactor>
    <text evidence="13">Binds 2 Mg(2+) ion per subunit.</text>
</comment>
<keyword evidence="4 13" id="KW-0479">Metal-binding</keyword>
<keyword evidence="5 13" id="KW-0255">Endonuclease</keyword>
<feature type="binding site" evidence="13">
    <location>
        <position position="67"/>
    </location>
    <ligand>
        <name>Mg(2+)</name>
        <dbReference type="ChEBI" id="CHEBI:18420"/>
        <label>2</label>
    </ligand>
</feature>
<evidence type="ECO:0000256" key="3">
    <source>
        <dbReference type="ARBA" id="ARBA00022722"/>
    </source>
</evidence>
<comment type="subunit">
    <text evidence="13">Homodimer which binds Holliday junction (HJ) DNA. The HJ becomes 2-fold symmetrical on binding to RuvC with unstacked arms; it has a different conformation from HJ DNA in complex with RuvA. In the full resolvosome a probable DNA-RuvA(4)-RuvB(12)-RuvC(2) complex forms which resolves the HJ.</text>
</comment>
<evidence type="ECO:0000256" key="1">
    <source>
        <dbReference type="ARBA" id="ARBA00009518"/>
    </source>
</evidence>
<evidence type="ECO:0000256" key="6">
    <source>
        <dbReference type="ARBA" id="ARBA00022763"/>
    </source>
</evidence>
<dbReference type="EMBL" id="CADCVJ010000103">
    <property type="protein sequence ID" value="CAA9472287.1"/>
    <property type="molecule type" value="Genomic_DNA"/>
</dbReference>
<evidence type="ECO:0000256" key="7">
    <source>
        <dbReference type="ARBA" id="ARBA00022801"/>
    </source>
</evidence>
<dbReference type="InterPro" id="IPR002176">
    <property type="entry name" value="X-over_junc_endoDNase_RuvC"/>
</dbReference>
<dbReference type="GO" id="GO:0000287">
    <property type="term" value="F:magnesium ion binding"/>
    <property type="evidence" value="ECO:0007669"/>
    <property type="project" value="UniProtKB-UniRule"/>
</dbReference>
<dbReference type="Pfam" id="PF02075">
    <property type="entry name" value="RuvC"/>
    <property type="match status" value="1"/>
</dbReference>
<evidence type="ECO:0000256" key="4">
    <source>
        <dbReference type="ARBA" id="ARBA00022723"/>
    </source>
</evidence>
<comment type="catalytic activity">
    <reaction evidence="12 13">
        <text>Endonucleolytic cleavage at a junction such as a reciprocal single-stranded crossover between two homologous DNA duplexes (Holliday junction).</text>
        <dbReference type="EC" id="3.1.21.10"/>
    </reaction>
</comment>
<dbReference type="Gene3D" id="3.30.420.10">
    <property type="entry name" value="Ribonuclease H-like superfamily/Ribonuclease H"/>
    <property type="match status" value="1"/>
</dbReference>
<keyword evidence="11 13" id="KW-0234">DNA repair</keyword>
<accession>A0A6J4RF48</accession>
<evidence type="ECO:0000313" key="15">
    <source>
        <dbReference type="EMBL" id="CAA9472287.1"/>
    </source>
</evidence>
<evidence type="ECO:0000256" key="5">
    <source>
        <dbReference type="ARBA" id="ARBA00022759"/>
    </source>
</evidence>
<dbReference type="PANTHER" id="PTHR30194">
    <property type="entry name" value="CROSSOVER JUNCTION ENDODEOXYRIBONUCLEASE RUVC"/>
    <property type="match status" value="1"/>
</dbReference>
<name>A0A6J4RF48_9ACTN</name>
<evidence type="ECO:0000256" key="14">
    <source>
        <dbReference type="NCBIfam" id="TIGR00228"/>
    </source>
</evidence>
<dbReference type="CDD" id="cd16962">
    <property type="entry name" value="RuvC"/>
    <property type="match status" value="1"/>
</dbReference>
<dbReference type="GO" id="GO:0006281">
    <property type="term" value="P:DNA repair"/>
    <property type="evidence" value="ECO:0007669"/>
    <property type="project" value="UniProtKB-UniRule"/>
</dbReference>
<dbReference type="PANTHER" id="PTHR30194:SF3">
    <property type="entry name" value="CROSSOVER JUNCTION ENDODEOXYRIBONUCLEASE RUVC"/>
    <property type="match status" value="1"/>
</dbReference>
<dbReference type="AlphaFoldDB" id="A0A6J4RF48"/>
<evidence type="ECO:0000256" key="8">
    <source>
        <dbReference type="ARBA" id="ARBA00022842"/>
    </source>
</evidence>
<feature type="active site" evidence="13">
    <location>
        <position position="140"/>
    </location>
</feature>
<comment type="subcellular location">
    <subcellularLocation>
        <location evidence="13">Cytoplasm</location>
    </subcellularLocation>
</comment>
<keyword evidence="7 13" id="KW-0378">Hydrolase</keyword>
<keyword evidence="6 13" id="KW-0227">DNA damage</keyword>
<dbReference type="InterPro" id="IPR012337">
    <property type="entry name" value="RNaseH-like_sf"/>
</dbReference>
<feature type="active site" evidence="13">
    <location>
        <position position="67"/>
    </location>
</feature>
<keyword evidence="9 13" id="KW-0238">DNA-binding</keyword>
<keyword evidence="10 13" id="KW-0233">DNA recombination</keyword>
<feature type="binding site" evidence="13">
    <location>
        <position position="7"/>
    </location>
    <ligand>
        <name>Mg(2+)</name>
        <dbReference type="ChEBI" id="CHEBI:18420"/>
        <label>1</label>
    </ligand>
</feature>
<comment type="similarity">
    <text evidence="1 13">Belongs to the RuvC family.</text>
</comment>
<organism evidence="15">
    <name type="scientific">uncultured Solirubrobacteraceae bacterium</name>
    <dbReference type="NCBI Taxonomy" id="1162706"/>
    <lineage>
        <taxon>Bacteria</taxon>
        <taxon>Bacillati</taxon>
        <taxon>Actinomycetota</taxon>
        <taxon>Thermoleophilia</taxon>
        <taxon>Solirubrobacterales</taxon>
        <taxon>Solirubrobacteraceae</taxon>
        <taxon>environmental samples</taxon>
    </lineage>
</organism>
<dbReference type="HAMAP" id="MF_00034">
    <property type="entry name" value="RuvC"/>
    <property type="match status" value="1"/>
</dbReference>
<keyword evidence="3 13" id="KW-0540">Nuclease</keyword>
<reference evidence="15" key="1">
    <citation type="submission" date="2020-02" db="EMBL/GenBank/DDBJ databases">
        <authorList>
            <person name="Meier V. D."/>
        </authorList>
    </citation>
    <scope>NUCLEOTIDE SEQUENCE</scope>
    <source>
        <strain evidence="15">AVDCRST_MAG38</strain>
    </source>
</reference>
<keyword evidence="2 13" id="KW-0963">Cytoplasm</keyword>
<dbReference type="GO" id="GO:0048476">
    <property type="term" value="C:Holliday junction resolvase complex"/>
    <property type="evidence" value="ECO:0007669"/>
    <property type="project" value="UniProtKB-UniRule"/>
</dbReference>
<feature type="binding site" evidence="13">
    <location>
        <position position="140"/>
    </location>
    <ligand>
        <name>Mg(2+)</name>
        <dbReference type="ChEBI" id="CHEBI:18420"/>
        <label>1</label>
    </ligand>
</feature>
<dbReference type="NCBIfam" id="TIGR00228">
    <property type="entry name" value="ruvC"/>
    <property type="match status" value="1"/>
</dbReference>
<protein>
    <recommendedName>
        <fullName evidence="13 14">Crossover junction endodeoxyribonuclease RuvC</fullName>
        <ecNumber evidence="13 14">3.1.21.10</ecNumber>
    </recommendedName>
    <alternativeName>
        <fullName evidence="13">Holliday junction nuclease RuvC</fullName>
    </alternativeName>
    <alternativeName>
        <fullName evidence="13">Holliday junction resolvase RuvC</fullName>
    </alternativeName>
</protein>
<evidence type="ECO:0000256" key="10">
    <source>
        <dbReference type="ARBA" id="ARBA00023172"/>
    </source>
</evidence>
<dbReference type="FunFam" id="3.30.420.10:FF:000002">
    <property type="entry name" value="Crossover junction endodeoxyribonuclease RuvC"/>
    <property type="match status" value="1"/>
</dbReference>
<feature type="active site" evidence="13">
    <location>
        <position position="7"/>
    </location>
</feature>
<evidence type="ECO:0000256" key="9">
    <source>
        <dbReference type="ARBA" id="ARBA00023125"/>
    </source>
</evidence>
<dbReference type="PRINTS" id="PR00696">
    <property type="entry name" value="RSOLVASERUVC"/>
</dbReference>
<evidence type="ECO:0000256" key="12">
    <source>
        <dbReference type="ARBA" id="ARBA00029354"/>
    </source>
</evidence>
<dbReference type="SUPFAM" id="SSF53098">
    <property type="entry name" value="Ribonuclease H-like"/>
    <property type="match status" value="1"/>
</dbReference>
<proteinExistence type="inferred from homology"/>
<dbReference type="NCBIfam" id="NF000711">
    <property type="entry name" value="PRK00039.2-1"/>
    <property type="match status" value="1"/>
</dbReference>
<gene>
    <name evidence="13" type="primary">ruvC</name>
    <name evidence="15" type="ORF">AVDCRST_MAG38-1388</name>
</gene>
<evidence type="ECO:0000256" key="2">
    <source>
        <dbReference type="ARBA" id="ARBA00022490"/>
    </source>
</evidence>
<dbReference type="GO" id="GO:0005737">
    <property type="term" value="C:cytoplasm"/>
    <property type="evidence" value="ECO:0007669"/>
    <property type="project" value="UniProtKB-SubCell"/>
</dbReference>
<dbReference type="GO" id="GO:0006310">
    <property type="term" value="P:DNA recombination"/>
    <property type="evidence" value="ECO:0007669"/>
    <property type="project" value="UniProtKB-UniRule"/>
</dbReference>
<dbReference type="GO" id="GO:0008821">
    <property type="term" value="F:crossover junction DNA endonuclease activity"/>
    <property type="evidence" value="ECO:0007669"/>
    <property type="project" value="UniProtKB-UniRule"/>
</dbReference>
<dbReference type="GO" id="GO:0003677">
    <property type="term" value="F:DNA binding"/>
    <property type="evidence" value="ECO:0007669"/>
    <property type="project" value="UniProtKB-KW"/>
</dbReference>